<comment type="cofactor">
    <cofactor evidence="1 12 15">
        <name>Mg(2+)</name>
        <dbReference type="ChEBI" id="CHEBI:18420"/>
    </cofactor>
</comment>
<dbReference type="Gene3D" id="3.50.30.10">
    <property type="entry name" value="Phosphohistidine domain"/>
    <property type="match status" value="1"/>
</dbReference>
<evidence type="ECO:0000256" key="12">
    <source>
        <dbReference type="PIRNR" id="PIRNR000853"/>
    </source>
</evidence>
<dbReference type="GO" id="GO:0050242">
    <property type="term" value="F:pyruvate, phosphate dikinase activity"/>
    <property type="evidence" value="ECO:0007669"/>
    <property type="project" value="UniProtKB-UniRule"/>
</dbReference>
<evidence type="ECO:0000256" key="7">
    <source>
        <dbReference type="ARBA" id="ARBA00022723"/>
    </source>
</evidence>
<evidence type="ECO:0000256" key="2">
    <source>
        <dbReference type="ARBA" id="ARBA00003144"/>
    </source>
</evidence>
<evidence type="ECO:0000256" key="14">
    <source>
        <dbReference type="PIRSR" id="PIRSR000853-2"/>
    </source>
</evidence>
<feature type="binding site" evidence="14">
    <location>
        <position position="774"/>
    </location>
    <ligand>
        <name>substrate</name>
    </ligand>
</feature>
<evidence type="ECO:0000256" key="10">
    <source>
        <dbReference type="ARBA" id="ARBA00022840"/>
    </source>
</evidence>
<feature type="binding site" evidence="15">
    <location>
        <position position="774"/>
    </location>
    <ligand>
        <name>Mg(2+)</name>
        <dbReference type="ChEBI" id="CHEBI:18420"/>
    </ligand>
</feature>
<dbReference type="PIRSF" id="PIRSF000853">
    <property type="entry name" value="PPDK"/>
    <property type="match status" value="1"/>
</dbReference>
<protein>
    <recommendedName>
        <fullName evidence="5 12">Pyruvate, phosphate dikinase</fullName>
        <ecNumber evidence="4 12">2.7.9.1</ecNumber>
    </recommendedName>
</protein>
<dbReference type="NCBIfam" id="TIGR01828">
    <property type="entry name" value="pyru_phos_dikin"/>
    <property type="match status" value="1"/>
</dbReference>
<dbReference type="InterPro" id="IPR013815">
    <property type="entry name" value="ATP_grasp_subdomain_1"/>
</dbReference>
<evidence type="ECO:0000256" key="13">
    <source>
        <dbReference type="PIRSR" id="PIRSR000853-1"/>
    </source>
</evidence>
<evidence type="ECO:0000259" key="17">
    <source>
        <dbReference type="Pfam" id="PF00391"/>
    </source>
</evidence>
<feature type="binding site" evidence="14">
    <location>
        <position position="591"/>
    </location>
    <ligand>
        <name>substrate</name>
    </ligand>
</feature>
<dbReference type="InterPro" id="IPR036637">
    <property type="entry name" value="Phosphohistidine_dom_sf"/>
</dbReference>
<evidence type="ECO:0000256" key="15">
    <source>
        <dbReference type="PIRSR" id="PIRSR000853-3"/>
    </source>
</evidence>
<keyword evidence="11 15" id="KW-0460">Magnesium</keyword>
<feature type="binding site" evidence="14">
    <location>
        <position position="795"/>
    </location>
    <ligand>
        <name>substrate</name>
    </ligand>
</feature>
<dbReference type="PROSITE" id="PS00370">
    <property type="entry name" value="PEP_ENZYMES_PHOS_SITE"/>
    <property type="match status" value="1"/>
</dbReference>
<proteinExistence type="inferred from homology"/>
<dbReference type="GO" id="GO:0046872">
    <property type="term" value="F:metal ion binding"/>
    <property type="evidence" value="ECO:0007669"/>
    <property type="project" value="UniProtKB-UniRule"/>
</dbReference>
<dbReference type="Gene3D" id="1.20.80.30">
    <property type="match status" value="1"/>
</dbReference>
<keyword evidence="10" id="KW-0067">ATP-binding</keyword>
<feature type="active site" description="Proton donor" evidence="13">
    <location>
        <position position="860"/>
    </location>
</feature>
<feature type="compositionally biased region" description="Basic residues" evidence="16">
    <location>
        <begin position="918"/>
        <end position="937"/>
    </location>
</feature>
<dbReference type="SUPFAM" id="SSF51621">
    <property type="entry name" value="Phosphoenolpyruvate/pyruvate domain"/>
    <property type="match status" value="1"/>
</dbReference>
<organism evidence="20 21">
    <name type="scientific">Candidatus Thermokryptus mobilis</name>
    <dbReference type="NCBI Taxonomy" id="1643428"/>
    <lineage>
        <taxon>Bacteria</taxon>
        <taxon>Pseudomonadati</taxon>
        <taxon>Candidatus Kryptoniota</taxon>
        <taxon>Candidatus Thermokryptus</taxon>
    </lineage>
</organism>
<dbReference type="GO" id="GO:0016301">
    <property type="term" value="F:kinase activity"/>
    <property type="evidence" value="ECO:0007669"/>
    <property type="project" value="UniProtKB-UniRule"/>
</dbReference>
<accession>A0A0S4MZM3</accession>
<dbReference type="InterPro" id="IPR018274">
    <property type="entry name" value="PEP_util_AS"/>
</dbReference>
<evidence type="ECO:0000313" key="21">
    <source>
        <dbReference type="Proteomes" id="UP000320623"/>
    </source>
</evidence>
<evidence type="ECO:0000256" key="11">
    <source>
        <dbReference type="ARBA" id="ARBA00022842"/>
    </source>
</evidence>
<dbReference type="SUPFAM" id="SSF52009">
    <property type="entry name" value="Phosphohistidine domain"/>
    <property type="match status" value="1"/>
</dbReference>
<feature type="binding site" evidence="14">
    <location>
        <position position="647"/>
    </location>
    <ligand>
        <name>substrate</name>
    </ligand>
</feature>
<evidence type="ECO:0000256" key="8">
    <source>
        <dbReference type="ARBA" id="ARBA00022741"/>
    </source>
</evidence>
<keyword evidence="9 20" id="KW-0418">Kinase</keyword>
<dbReference type="InterPro" id="IPR040442">
    <property type="entry name" value="Pyrv_kinase-like_dom_sf"/>
</dbReference>
<keyword evidence="21" id="KW-1185">Reference proteome</keyword>
<dbReference type="InterPro" id="IPR015813">
    <property type="entry name" value="Pyrv/PenolPyrv_kinase-like_dom"/>
</dbReference>
<dbReference type="Proteomes" id="UP000320623">
    <property type="component" value="Unassembled WGS sequence"/>
</dbReference>
<evidence type="ECO:0000256" key="4">
    <source>
        <dbReference type="ARBA" id="ARBA00011994"/>
    </source>
</evidence>
<evidence type="ECO:0000259" key="18">
    <source>
        <dbReference type="Pfam" id="PF01326"/>
    </source>
</evidence>
<dbReference type="Pfam" id="PF00391">
    <property type="entry name" value="PEP-utilizers"/>
    <property type="match status" value="1"/>
</dbReference>
<dbReference type="OrthoDB" id="9765468at2"/>
<feature type="binding site" evidence="14">
    <location>
        <position position="796"/>
    </location>
    <ligand>
        <name>substrate</name>
    </ligand>
</feature>
<dbReference type="AlphaFoldDB" id="A0A0S4MZM3"/>
<feature type="domain" description="Pyruvate phosphate dikinase AMP/ATP-binding" evidence="18">
    <location>
        <begin position="313"/>
        <end position="366"/>
    </location>
</feature>
<name>A0A0S4MZM3_9BACT</name>
<comment type="similarity">
    <text evidence="3 12">Belongs to the PEP-utilizing enzyme family.</text>
</comment>
<comment type="function">
    <text evidence="2">Catalyzes the reversible phosphorylation of pyruvate and phosphate.</text>
</comment>
<feature type="active site" description="Tele-phosphohistidine intermediate" evidence="13">
    <location>
        <position position="469"/>
    </location>
</feature>
<dbReference type="Pfam" id="PF01326">
    <property type="entry name" value="PPDK_N"/>
    <property type="match status" value="2"/>
</dbReference>
<feature type="domain" description="PEP-utilising enzyme C-terminal" evidence="19">
    <location>
        <begin position="549"/>
        <end position="898"/>
    </location>
</feature>
<evidence type="ECO:0000259" key="19">
    <source>
        <dbReference type="Pfam" id="PF02896"/>
    </source>
</evidence>
<dbReference type="PANTHER" id="PTHR22931">
    <property type="entry name" value="PHOSPHOENOLPYRUVATE DIKINASE-RELATED"/>
    <property type="match status" value="1"/>
</dbReference>
<dbReference type="GO" id="GO:0005524">
    <property type="term" value="F:ATP binding"/>
    <property type="evidence" value="ECO:0007669"/>
    <property type="project" value="UniProtKB-UniRule"/>
</dbReference>
<evidence type="ECO:0000256" key="1">
    <source>
        <dbReference type="ARBA" id="ARBA00001946"/>
    </source>
</evidence>
<evidence type="ECO:0000256" key="3">
    <source>
        <dbReference type="ARBA" id="ARBA00007837"/>
    </source>
</evidence>
<keyword evidence="6" id="KW-0808">Transferase</keyword>
<dbReference type="Pfam" id="PF02896">
    <property type="entry name" value="PEP-utilizers_C"/>
    <property type="match status" value="1"/>
</dbReference>
<dbReference type="InterPro" id="IPR002192">
    <property type="entry name" value="PPDK_AMP/ATP-bd"/>
</dbReference>
<feature type="region of interest" description="Disordered" evidence="16">
    <location>
        <begin position="913"/>
        <end position="937"/>
    </location>
</feature>
<keyword evidence="20" id="KW-0670">Pyruvate</keyword>
<dbReference type="Gene3D" id="3.20.20.60">
    <property type="entry name" value="Phosphoenolpyruvate-binding domains"/>
    <property type="match status" value="1"/>
</dbReference>
<dbReference type="InterPro" id="IPR010121">
    <property type="entry name" value="Pyruvate_phosphate_dikinase"/>
</dbReference>
<comment type="catalytic activity">
    <reaction evidence="12">
        <text>pyruvate + phosphate + ATP = phosphoenolpyruvate + AMP + diphosphate + H(+)</text>
        <dbReference type="Rhea" id="RHEA:10756"/>
        <dbReference type="ChEBI" id="CHEBI:15361"/>
        <dbReference type="ChEBI" id="CHEBI:15378"/>
        <dbReference type="ChEBI" id="CHEBI:30616"/>
        <dbReference type="ChEBI" id="CHEBI:33019"/>
        <dbReference type="ChEBI" id="CHEBI:43474"/>
        <dbReference type="ChEBI" id="CHEBI:58702"/>
        <dbReference type="ChEBI" id="CHEBI:456215"/>
        <dbReference type="EC" id="2.7.9.1"/>
    </reaction>
</comment>
<dbReference type="Gene3D" id="3.30.470.20">
    <property type="entry name" value="ATP-grasp fold, B domain"/>
    <property type="match status" value="1"/>
</dbReference>
<dbReference type="InterPro" id="IPR008279">
    <property type="entry name" value="PEP-util_enz_mobile_dom"/>
</dbReference>
<evidence type="ECO:0000256" key="16">
    <source>
        <dbReference type="SAM" id="MobiDB-lite"/>
    </source>
</evidence>
<gene>
    <name evidence="20" type="ORF">JGI1_00746</name>
</gene>
<dbReference type="STRING" id="1643428.GCA_001442855_00726"/>
<dbReference type="EC" id="2.7.9.1" evidence="4 12"/>
<dbReference type="InterPro" id="IPR000121">
    <property type="entry name" value="PEP_util_C"/>
</dbReference>
<dbReference type="EMBL" id="FAOO01000004">
    <property type="protein sequence ID" value="CUU03430.1"/>
    <property type="molecule type" value="Genomic_DNA"/>
</dbReference>
<sequence length="937" mass="105082">MPKKYVYFFGGGKAEGTAEMKNLLGGKGANLAEMTNIGLPVPPGFTITTEVCSYYYKHNQTYPKGLEEQVKKALAKVEKLVGRKFGDPKNPLLVSVRSGAPVSMPGMMDTILNLGLNDETVKGLIEQTKNERFAWDAYRRFVQMYGDVVLGLKPETKEEMDPFEVLIEKKKKARGVEHDVELTAEDLKELVYEFKELIKKRKGVDFPEDPWEQLWGAIGAVFRSWMNPRAVAYRKIYNISDDMGTAVNVQTMVFGNMGDDSGTGVAFTRNPATGENEFYGEFLMNAQGEDVVAGIRTPLPIEKLKEVMPNVYEQLLKVRQILESRLKDMQDIEFTIERGKLYMLQTRAGKRTGFAAVRIAVDMVEEGLITKEEALLRIEPDALNHLLRPIFDAKEKERAIKEGRLLAKGLPAGPGAATGRVVFHSEDAEEWARRGEKVILTRIETSPEDIRGMYAAEGILTSRGGMTSHAALVARQMGKVCVVGCGALDIDYAKKEIRVNGQVIKEGDYVSIDGSTGEVILGKITTKPSEVLQVLVEKTLDPENAPVYKQFEKLMKWADEVRRLRIRTNADLPKQAEIAVAFGAEGIGLTRTEHMFFEGDRIVSMRKMILADTKEERESALNELLPLQRQDFYGIFKVMGDRPVTIRTLDPPLHEFLPHTDEEIKEFSEKTGIPEEKIRRRISELKEFNPMLGFRGCRLGIVYPEITAMQTRAIIEAACDVAKEGIKVKPEIMIPLVGHVNELKNQEKIVREVAEKVMQEKGIRVEYSVGTMIEVPRAAITADEIATVAEFFSFGTNDLTQMGMGLSRDDYEKFIYKYLDLGIYDKDPFQTIDVKGVGELMRIGVEKGRLTRPDLKVGICGEHGGDPATIEFCHKIGLDYVSCSPYRVPIARLSAARAALLYDGFKKREMVKRTDRKAAKKVKATAKSKSKAKVNKR</sequence>
<dbReference type="SUPFAM" id="SSF56059">
    <property type="entry name" value="Glutathione synthetase ATP-binding domain-like"/>
    <property type="match status" value="1"/>
</dbReference>
<feature type="domain" description="Pyruvate phosphate dikinase AMP/ATP-binding" evidence="18">
    <location>
        <begin position="66"/>
        <end position="298"/>
    </location>
</feature>
<reference evidence="21" key="1">
    <citation type="submission" date="2015-11" db="EMBL/GenBank/DDBJ databases">
        <authorList>
            <person name="Varghese N."/>
        </authorList>
    </citation>
    <scope>NUCLEOTIDE SEQUENCE [LARGE SCALE GENOMIC DNA]</scope>
</reference>
<dbReference type="NCBIfam" id="NF004531">
    <property type="entry name" value="PRK05878.1"/>
    <property type="match status" value="1"/>
</dbReference>
<feature type="binding site" evidence="14">
    <location>
        <position position="798"/>
    </location>
    <ligand>
        <name>substrate</name>
    </ligand>
</feature>
<evidence type="ECO:0000256" key="9">
    <source>
        <dbReference type="ARBA" id="ARBA00022777"/>
    </source>
</evidence>
<dbReference type="Gene3D" id="1.10.189.10">
    <property type="entry name" value="Pyruvate Phosphate Dikinase, domain 2"/>
    <property type="match status" value="1"/>
</dbReference>
<dbReference type="Gene3D" id="3.30.1490.20">
    <property type="entry name" value="ATP-grasp fold, A domain"/>
    <property type="match status" value="1"/>
</dbReference>
<dbReference type="RefSeq" id="WP_140944532.1">
    <property type="nucleotide sequence ID" value="NZ_FAOO01000004.1"/>
</dbReference>
<keyword evidence="8" id="KW-0547">Nucleotide-binding</keyword>
<feature type="binding site" evidence="15">
    <location>
        <position position="798"/>
    </location>
    <ligand>
        <name>Mg(2+)</name>
        <dbReference type="ChEBI" id="CHEBI:18420"/>
    </ligand>
</feature>
<feature type="binding site" evidence="14">
    <location>
        <position position="797"/>
    </location>
    <ligand>
        <name>substrate</name>
    </ligand>
</feature>
<evidence type="ECO:0000313" key="20">
    <source>
        <dbReference type="EMBL" id="CUU03430.1"/>
    </source>
</evidence>
<evidence type="ECO:0000256" key="6">
    <source>
        <dbReference type="ARBA" id="ARBA00022679"/>
    </source>
</evidence>
<dbReference type="PANTHER" id="PTHR22931:SF9">
    <property type="entry name" value="PYRUVATE, PHOSPHATE DIKINASE 1, CHLOROPLASTIC"/>
    <property type="match status" value="1"/>
</dbReference>
<feature type="domain" description="PEP-utilising enzyme mobile" evidence="17">
    <location>
        <begin position="436"/>
        <end position="517"/>
    </location>
</feature>
<keyword evidence="7 15" id="KW-0479">Metal-binding</keyword>
<evidence type="ECO:0000256" key="5">
    <source>
        <dbReference type="ARBA" id="ARBA00020138"/>
    </source>
</evidence>